<dbReference type="SUPFAM" id="SSF49899">
    <property type="entry name" value="Concanavalin A-like lectins/glucanases"/>
    <property type="match status" value="1"/>
</dbReference>
<evidence type="ECO:0000313" key="20">
    <source>
        <dbReference type="Proteomes" id="UP001174677"/>
    </source>
</evidence>
<organism evidence="19 20">
    <name type="scientific">Hevea brasiliensis</name>
    <name type="common">Para rubber tree</name>
    <name type="synonym">Siphonia brasiliensis</name>
    <dbReference type="NCBI Taxonomy" id="3981"/>
    <lineage>
        <taxon>Eukaryota</taxon>
        <taxon>Viridiplantae</taxon>
        <taxon>Streptophyta</taxon>
        <taxon>Embryophyta</taxon>
        <taxon>Tracheophyta</taxon>
        <taxon>Spermatophyta</taxon>
        <taxon>Magnoliopsida</taxon>
        <taxon>eudicotyledons</taxon>
        <taxon>Gunneridae</taxon>
        <taxon>Pentapetalae</taxon>
        <taxon>rosids</taxon>
        <taxon>fabids</taxon>
        <taxon>Malpighiales</taxon>
        <taxon>Euphorbiaceae</taxon>
        <taxon>Crotonoideae</taxon>
        <taxon>Micrandreae</taxon>
        <taxon>Hevea</taxon>
    </lineage>
</organism>
<dbReference type="Gene3D" id="1.10.510.10">
    <property type="entry name" value="Transferase(Phosphotransferase) domain 1"/>
    <property type="match status" value="1"/>
</dbReference>
<evidence type="ECO:0000256" key="1">
    <source>
        <dbReference type="ARBA" id="ARBA00004479"/>
    </source>
</evidence>
<dbReference type="EMBL" id="JARPOI010000003">
    <property type="protein sequence ID" value="KAJ9185414.1"/>
    <property type="molecule type" value="Genomic_DNA"/>
</dbReference>
<dbReference type="PANTHER" id="PTHR27007">
    <property type="match status" value="1"/>
</dbReference>
<evidence type="ECO:0000259" key="18">
    <source>
        <dbReference type="PROSITE" id="PS50011"/>
    </source>
</evidence>
<gene>
    <name evidence="19" type="ORF">P3X46_005052</name>
</gene>
<dbReference type="SUPFAM" id="SSF56112">
    <property type="entry name" value="Protein kinase-like (PK-like)"/>
    <property type="match status" value="1"/>
</dbReference>
<keyword evidence="13 16" id="KW-0472">Membrane</keyword>
<evidence type="ECO:0000256" key="15">
    <source>
        <dbReference type="PROSITE-ProRule" id="PRU10141"/>
    </source>
</evidence>
<evidence type="ECO:0000313" key="19">
    <source>
        <dbReference type="EMBL" id="KAJ9185414.1"/>
    </source>
</evidence>
<keyword evidence="8" id="KW-0430">Lectin</keyword>
<evidence type="ECO:0000256" key="8">
    <source>
        <dbReference type="ARBA" id="ARBA00022734"/>
    </source>
</evidence>
<comment type="subcellular location">
    <subcellularLocation>
        <location evidence="1">Membrane</location>
        <topology evidence="1">Single-pass type I membrane protein</topology>
    </subcellularLocation>
</comment>
<comment type="similarity">
    <text evidence="2">Belongs to the leguminous lectin family.</text>
</comment>
<keyword evidence="6 16" id="KW-0812">Transmembrane</keyword>
<keyword evidence="20" id="KW-1185">Reference proteome</keyword>
<evidence type="ECO:0000256" key="11">
    <source>
        <dbReference type="ARBA" id="ARBA00022840"/>
    </source>
</evidence>
<keyword evidence="7 17" id="KW-0732">Signal</keyword>
<dbReference type="Gene3D" id="3.30.200.20">
    <property type="entry name" value="Phosphorylase Kinase, domain 1"/>
    <property type="match status" value="1"/>
</dbReference>
<keyword evidence="9 15" id="KW-0547">Nucleotide-binding</keyword>
<feature type="signal peptide" evidence="17">
    <location>
        <begin position="1"/>
        <end position="25"/>
    </location>
</feature>
<dbReference type="InterPro" id="IPR001220">
    <property type="entry name" value="Legume_lectin_dom"/>
</dbReference>
<name>A0ABQ9MZZ9_HEVBR</name>
<evidence type="ECO:0000256" key="7">
    <source>
        <dbReference type="ARBA" id="ARBA00022729"/>
    </source>
</evidence>
<feature type="domain" description="Protein kinase" evidence="18">
    <location>
        <begin position="352"/>
        <end position="629"/>
    </location>
</feature>
<keyword evidence="11 15" id="KW-0067">ATP-binding</keyword>
<evidence type="ECO:0000256" key="12">
    <source>
        <dbReference type="ARBA" id="ARBA00022989"/>
    </source>
</evidence>
<keyword evidence="5" id="KW-0808">Transferase</keyword>
<evidence type="ECO:0000256" key="9">
    <source>
        <dbReference type="ARBA" id="ARBA00022741"/>
    </source>
</evidence>
<evidence type="ECO:0000256" key="2">
    <source>
        <dbReference type="ARBA" id="ARBA00007606"/>
    </source>
</evidence>
<reference evidence="19" key="1">
    <citation type="journal article" date="2023" name="Plant Biotechnol. J.">
        <title>Chromosome-level wild Hevea brasiliensis genome provides new tools for genomic-assisted breeding and valuable loci to elevate rubber yield.</title>
        <authorList>
            <person name="Cheng H."/>
            <person name="Song X."/>
            <person name="Hu Y."/>
            <person name="Wu T."/>
            <person name="Yang Q."/>
            <person name="An Z."/>
            <person name="Feng S."/>
            <person name="Deng Z."/>
            <person name="Wu W."/>
            <person name="Zeng X."/>
            <person name="Tu M."/>
            <person name="Wang X."/>
            <person name="Huang H."/>
        </authorList>
    </citation>
    <scope>NUCLEOTIDE SEQUENCE</scope>
    <source>
        <strain evidence="19">MT/VB/25A 57/8</strain>
    </source>
</reference>
<dbReference type="InterPro" id="IPR000719">
    <property type="entry name" value="Prot_kinase_dom"/>
</dbReference>
<comment type="similarity">
    <text evidence="4">In the C-terminal section; belongs to the protein kinase superfamily. Ser/Thr protein kinase family.</text>
</comment>
<dbReference type="PROSITE" id="PS50011">
    <property type="entry name" value="PROTEIN_KINASE_DOM"/>
    <property type="match status" value="1"/>
</dbReference>
<dbReference type="InterPro" id="IPR017441">
    <property type="entry name" value="Protein_kinase_ATP_BS"/>
</dbReference>
<dbReference type="Proteomes" id="UP001174677">
    <property type="component" value="Chromosome 3"/>
</dbReference>
<feature type="chain" id="PRO_5045789415" description="Protein kinase domain-containing protein" evidence="17">
    <location>
        <begin position="26"/>
        <end position="677"/>
    </location>
</feature>
<dbReference type="CDD" id="cd06899">
    <property type="entry name" value="lectin_legume_LecRK_Arcelin_ConA"/>
    <property type="match status" value="1"/>
</dbReference>
<evidence type="ECO:0000256" key="17">
    <source>
        <dbReference type="SAM" id="SignalP"/>
    </source>
</evidence>
<feature type="binding site" evidence="15">
    <location>
        <position position="382"/>
    </location>
    <ligand>
        <name>ATP</name>
        <dbReference type="ChEBI" id="CHEBI:30616"/>
    </ligand>
</feature>
<evidence type="ECO:0000256" key="14">
    <source>
        <dbReference type="ARBA" id="ARBA00023170"/>
    </source>
</evidence>
<feature type="transmembrane region" description="Helical" evidence="16">
    <location>
        <begin position="294"/>
        <end position="320"/>
    </location>
</feature>
<evidence type="ECO:0000256" key="3">
    <source>
        <dbReference type="ARBA" id="ARBA00008536"/>
    </source>
</evidence>
<dbReference type="Gene3D" id="2.60.120.200">
    <property type="match status" value="1"/>
</dbReference>
<evidence type="ECO:0000256" key="10">
    <source>
        <dbReference type="ARBA" id="ARBA00022777"/>
    </source>
</evidence>
<accession>A0ABQ9MZZ9</accession>
<dbReference type="PROSITE" id="PS00107">
    <property type="entry name" value="PROTEIN_KINASE_ATP"/>
    <property type="match status" value="1"/>
</dbReference>
<evidence type="ECO:0000256" key="16">
    <source>
        <dbReference type="SAM" id="Phobius"/>
    </source>
</evidence>
<keyword evidence="12 16" id="KW-1133">Transmembrane helix</keyword>
<comment type="similarity">
    <text evidence="3">In the N-terminal section; belongs to the leguminous lectin family.</text>
</comment>
<comment type="caution">
    <text evidence="19">The sequence shown here is derived from an EMBL/GenBank/DDBJ whole genome shotgun (WGS) entry which is preliminary data.</text>
</comment>
<dbReference type="Pfam" id="PF00069">
    <property type="entry name" value="Pkinase"/>
    <property type="match status" value="1"/>
</dbReference>
<keyword evidence="10" id="KW-0418">Kinase</keyword>
<protein>
    <recommendedName>
        <fullName evidence="18">Protein kinase domain-containing protein</fullName>
    </recommendedName>
</protein>
<evidence type="ECO:0000256" key="5">
    <source>
        <dbReference type="ARBA" id="ARBA00022679"/>
    </source>
</evidence>
<evidence type="ECO:0000256" key="6">
    <source>
        <dbReference type="ARBA" id="ARBA00022692"/>
    </source>
</evidence>
<dbReference type="InterPro" id="IPR050528">
    <property type="entry name" value="L-type_Lectin-RKs"/>
</dbReference>
<dbReference type="CDD" id="cd14066">
    <property type="entry name" value="STKc_IRAK"/>
    <property type="match status" value="1"/>
</dbReference>
<dbReference type="InterPro" id="IPR013320">
    <property type="entry name" value="ConA-like_dom_sf"/>
</dbReference>
<evidence type="ECO:0000256" key="4">
    <source>
        <dbReference type="ARBA" id="ARBA00010217"/>
    </source>
</evidence>
<evidence type="ECO:0000256" key="13">
    <source>
        <dbReference type="ARBA" id="ARBA00023136"/>
    </source>
</evidence>
<dbReference type="Pfam" id="PF00139">
    <property type="entry name" value="Lectin_legB"/>
    <property type="match status" value="1"/>
</dbReference>
<dbReference type="PROSITE" id="PS00108">
    <property type="entry name" value="PROTEIN_KINASE_ST"/>
    <property type="match status" value="1"/>
</dbReference>
<dbReference type="SMART" id="SM00220">
    <property type="entry name" value="S_TKc"/>
    <property type="match status" value="1"/>
</dbReference>
<keyword evidence="14" id="KW-0675">Receptor</keyword>
<proteinExistence type="inferred from homology"/>
<sequence>MAFLSTISVALLVFLFSVVINQAQSEHFFFEGFNESDDKSDLRLEGASIFKTSGALRLTNKTKNAIGHAFYSKTIQMFNKTSPNASSFNTYFVFSIVPPASGKGGFGLAFTIAPSYQIAGAKAGQYLGLFNELNDGKNSNHIFAVEFDTVRGYNETSNSYGNHVGININSMESNTSEPAGYNINNTLKNEEIDMHKGDPIQAWLEYDGVSKVVNVTMCPMWQQKPMKPLLNFAVDLTPIVKEFMYVGFSAATGDTASSHYILGWSFSTAGAAHPLNLSGLPIPPVEKESSSFQFSVIALIVVLSVVIVLLSGILLFLALYKRIGRLESLEDWELECPHRFRYRDLYTATKGFKDSEIIGVGGFGVVYKAVMLSTGNEVAVKKISRNNPIQGLKEFVAEIESLGRLRHKHLVNLQGWCKKKNDLLLVYDYIPNGSLDSLLFHPRNDSVLNWEQRFNIVKGIASGLLYLHEEWEQVVIHRDVKSSNVLIDAEMNGRLGDFGLARLYDHGINSHTTNVVGTIGYIAPELARTGKASTSSDVFAYGVLLLEVATGRRPIGSGQFILVDWVKECQQMGRILDAVDPKLDSRYADEQMKLILELGLLCSHQEAEARPRMRQVTRYLDGDEKMPVMDDMGSIDSSRLNEINRRLMQLSCIEMTSTSYHSSSIGFMSTSSIDAGR</sequence>
<dbReference type="InterPro" id="IPR008271">
    <property type="entry name" value="Ser/Thr_kinase_AS"/>
</dbReference>
<dbReference type="InterPro" id="IPR011009">
    <property type="entry name" value="Kinase-like_dom_sf"/>
</dbReference>